<feature type="transmembrane region" description="Helical" evidence="1">
    <location>
        <begin position="380"/>
        <end position="398"/>
    </location>
</feature>
<evidence type="ECO:0000259" key="2">
    <source>
        <dbReference type="Pfam" id="PF00892"/>
    </source>
</evidence>
<dbReference type="Proteomes" id="UP000323733">
    <property type="component" value="Unassembled WGS sequence"/>
</dbReference>
<accession>A0A1I7BDL6</accession>
<dbReference type="InterPro" id="IPR000620">
    <property type="entry name" value="EamA_dom"/>
</dbReference>
<dbReference type="Pfam" id="PF00892">
    <property type="entry name" value="EamA"/>
    <property type="match status" value="2"/>
</dbReference>
<organism evidence="3 4">
    <name type="scientific">Methanosarcina thermophila</name>
    <dbReference type="NCBI Taxonomy" id="2210"/>
    <lineage>
        <taxon>Archaea</taxon>
        <taxon>Methanobacteriati</taxon>
        <taxon>Methanobacteriota</taxon>
        <taxon>Stenosarchaea group</taxon>
        <taxon>Methanomicrobia</taxon>
        <taxon>Methanosarcinales</taxon>
        <taxon>Methanosarcinaceae</taxon>
        <taxon>Methanosarcina</taxon>
    </lineage>
</organism>
<feature type="domain" description="EamA" evidence="2">
    <location>
        <begin position="255"/>
        <end position="397"/>
    </location>
</feature>
<feature type="transmembrane region" description="Helical" evidence="1">
    <location>
        <begin position="124"/>
        <end position="149"/>
    </location>
</feature>
<feature type="transmembrane region" description="Helical" evidence="1">
    <location>
        <begin position="195"/>
        <end position="216"/>
    </location>
</feature>
<feature type="domain" description="EamA" evidence="2">
    <location>
        <begin position="126"/>
        <end position="236"/>
    </location>
</feature>
<keyword evidence="1" id="KW-0472">Membrane</keyword>
<feature type="transmembrane region" description="Helical" evidence="1">
    <location>
        <begin position="169"/>
        <end position="189"/>
    </location>
</feature>
<feature type="transmembrane region" description="Helical" evidence="1">
    <location>
        <begin position="324"/>
        <end position="343"/>
    </location>
</feature>
<dbReference type="AlphaFoldDB" id="A0A1I7BDL6"/>
<feature type="transmembrane region" description="Helical" evidence="1">
    <location>
        <begin position="80"/>
        <end position="104"/>
    </location>
</feature>
<keyword evidence="4" id="KW-1185">Reference proteome</keyword>
<feature type="transmembrane region" description="Helical" evidence="1">
    <location>
        <begin position="355"/>
        <end position="374"/>
    </location>
</feature>
<feature type="transmembrane region" description="Helical" evidence="1">
    <location>
        <begin position="223"/>
        <end position="242"/>
    </location>
</feature>
<dbReference type="InterPro" id="IPR037185">
    <property type="entry name" value="EmrE-like"/>
</dbReference>
<keyword evidence="1" id="KW-0812">Transmembrane</keyword>
<gene>
    <name evidence="3" type="ORF">SAMN02910340_02725</name>
</gene>
<protein>
    <submittedName>
        <fullName evidence="3">Permease of the drug/metabolite transporter (DMT) superfamily</fullName>
    </submittedName>
</protein>
<evidence type="ECO:0000313" key="4">
    <source>
        <dbReference type="Proteomes" id="UP000323733"/>
    </source>
</evidence>
<proteinExistence type="predicted"/>
<dbReference type="GO" id="GO:0016020">
    <property type="term" value="C:membrane"/>
    <property type="evidence" value="ECO:0007669"/>
    <property type="project" value="InterPro"/>
</dbReference>
<evidence type="ECO:0000313" key="3">
    <source>
        <dbReference type="EMBL" id="SFT85280.1"/>
    </source>
</evidence>
<dbReference type="SUPFAM" id="SSF103481">
    <property type="entry name" value="Multidrug resistance efflux transporter EmrE"/>
    <property type="match status" value="2"/>
</dbReference>
<name>A0A1I7BDL6_METTE</name>
<reference evidence="3 4" key="1">
    <citation type="submission" date="2016-10" db="EMBL/GenBank/DDBJ databases">
        <authorList>
            <person name="Varghese N."/>
            <person name="Submissions S."/>
        </authorList>
    </citation>
    <scope>NUCLEOTIDE SEQUENCE [LARGE SCALE GENOMIC DNA]</scope>
    <source>
        <strain evidence="3 4">DSM 11855</strain>
    </source>
</reference>
<keyword evidence="1" id="KW-1133">Transmembrane helix</keyword>
<feature type="transmembrane region" description="Helical" evidence="1">
    <location>
        <begin position="254"/>
        <end position="275"/>
    </location>
</feature>
<sequence>MIFGTHFLPQFIVQFLRILDVDISKKYLADIRRLHLLAVELGLGDPPSLREFHSILKNGGTFVDLKTLKKQENKRKISKGYMWALFCAVFWGLWYLPGTVVWVLNPFDEMYAAIAKASGDGMSLVVTAVLITAFNALTVMLALMVWNGVLGKYGELGRTLREFHPCSKWFFLASIFGGPIAILGSFIAMGFIGGAFAAVAGLLYPVIGSILAYYWYGEKISKRAIIGIGIIVLGGISIYGGGVLTELSSGNIPWIGYLGGLMAAAGWGIEGAIAGKGLDIAEPDAGLTLRFLGENIIWWVIIVPILAILGFPMYSFAFQVFEPLTLLVLVFAGITFGFCYVTWYKSFPLIGVGRGQGIGNLYGFCAVIFIFLFFGDMPEWTIILGGLLCIIGSFIMFTEDTSALETLRGE</sequence>
<evidence type="ECO:0000256" key="1">
    <source>
        <dbReference type="SAM" id="Phobius"/>
    </source>
</evidence>
<feature type="transmembrane region" description="Helical" evidence="1">
    <location>
        <begin position="296"/>
        <end position="318"/>
    </location>
</feature>
<dbReference type="EMBL" id="FPAO01000019">
    <property type="protein sequence ID" value="SFT85280.1"/>
    <property type="molecule type" value="Genomic_DNA"/>
</dbReference>